<evidence type="ECO:0000256" key="1">
    <source>
        <dbReference type="SAM" id="MobiDB-lite"/>
    </source>
</evidence>
<dbReference type="Pfam" id="PF10668">
    <property type="entry name" value="Phage_terminase"/>
    <property type="match status" value="1"/>
</dbReference>
<dbReference type="EMBL" id="SOAZ01000002">
    <property type="protein sequence ID" value="TDT63413.1"/>
    <property type="molecule type" value="Genomic_DNA"/>
</dbReference>
<feature type="domain" description="PBSX phage terminase small subunit-like N-terminal" evidence="2">
    <location>
        <begin position="1"/>
        <end position="66"/>
    </location>
</feature>
<keyword evidence="4" id="KW-1185">Reference proteome</keyword>
<accession>A0A4R7KTR2</accession>
<comment type="caution">
    <text evidence="3">The sequence shown here is derived from an EMBL/GenBank/DDBJ whole genome shotgun (WGS) entry which is preliminary data.</text>
</comment>
<dbReference type="AlphaFoldDB" id="A0A4R7KTR2"/>
<proteinExistence type="predicted"/>
<dbReference type="OrthoDB" id="9768556at2"/>
<evidence type="ECO:0000313" key="3">
    <source>
        <dbReference type="EMBL" id="TDT63413.1"/>
    </source>
</evidence>
<evidence type="ECO:0000259" key="2">
    <source>
        <dbReference type="Pfam" id="PF10668"/>
    </source>
</evidence>
<protein>
    <submittedName>
        <fullName evidence="3">Uncharacterized protein YjcR</fullName>
    </submittedName>
</protein>
<gene>
    <name evidence="3" type="ORF">EDD71_102175</name>
</gene>
<organism evidence="3 4">
    <name type="scientific">Fonticella tunisiensis</name>
    <dbReference type="NCBI Taxonomy" id="1096341"/>
    <lineage>
        <taxon>Bacteria</taxon>
        <taxon>Bacillati</taxon>
        <taxon>Bacillota</taxon>
        <taxon>Clostridia</taxon>
        <taxon>Eubacteriales</taxon>
        <taxon>Clostridiaceae</taxon>
        <taxon>Fonticella</taxon>
    </lineage>
</organism>
<dbReference type="NCBIfam" id="NF040601">
    <property type="entry name" value="TerS_not_xtmA"/>
    <property type="match status" value="1"/>
</dbReference>
<feature type="region of interest" description="Disordered" evidence="1">
    <location>
        <begin position="59"/>
        <end position="85"/>
    </location>
</feature>
<reference evidence="3 4" key="1">
    <citation type="submission" date="2019-03" db="EMBL/GenBank/DDBJ databases">
        <title>Genomic Encyclopedia of Type Strains, Phase IV (KMG-IV): sequencing the most valuable type-strain genomes for metagenomic binning, comparative biology and taxonomic classification.</title>
        <authorList>
            <person name="Goeker M."/>
        </authorList>
    </citation>
    <scope>NUCLEOTIDE SEQUENCE [LARGE SCALE GENOMIC DNA]</scope>
    <source>
        <strain evidence="3 4">DSM 24455</strain>
    </source>
</reference>
<dbReference type="InterPro" id="IPR018925">
    <property type="entry name" value="XtmA-like_N"/>
</dbReference>
<dbReference type="Proteomes" id="UP000295325">
    <property type="component" value="Unassembled WGS sequence"/>
</dbReference>
<sequence>MARQRSPDSLKAEQMYLESGGKLELIDIAKELGVSDGTVRSWKNRYKWDELLNATLQKDKRNVANKKRKRGGQPGNKNAIGNSGGAAPPGNLNAIKHGAYQSLYADMLSPEEKAIYEQTTAEVNIDEEIKLLRLKIVRLLNRDKTFFYDVFGNKIEKELTEEEREAGVLACMDQLRRLIETKATIADDTERLAFDKYKFEVEMQLKKEKIDIDKQKLEIAKIKAGSVEQEEVEDDGFIDALKGEVEEVWADGDSEEN</sequence>
<name>A0A4R7KTR2_9CLOT</name>
<dbReference type="RefSeq" id="WP_133627061.1">
    <property type="nucleotide sequence ID" value="NZ_SOAZ01000002.1"/>
</dbReference>
<evidence type="ECO:0000313" key="4">
    <source>
        <dbReference type="Proteomes" id="UP000295325"/>
    </source>
</evidence>